<reference evidence="4" key="1">
    <citation type="submission" date="2015-06" db="EMBL/GenBank/DDBJ databases">
        <title>Expansion of signal transduction pathways in fungi by whole-genome duplication.</title>
        <authorList>
            <consortium name="DOE Joint Genome Institute"/>
            <person name="Corrochano L.M."/>
            <person name="Kuo A."/>
            <person name="Marcet-Houben M."/>
            <person name="Polaino S."/>
            <person name="Salamov A."/>
            <person name="Villalobos J.M."/>
            <person name="Alvarez M.I."/>
            <person name="Avalos J."/>
            <person name="Benito E.P."/>
            <person name="Benoit I."/>
            <person name="Burger G."/>
            <person name="Camino L.P."/>
            <person name="Canovas D."/>
            <person name="Cerda-Olmedo E."/>
            <person name="Cheng J.-F."/>
            <person name="Dominguez A."/>
            <person name="Elias M."/>
            <person name="Eslava A.P."/>
            <person name="Glaser F."/>
            <person name="Grimwood J."/>
            <person name="Gutierrez G."/>
            <person name="Heitman J."/>
            <person name="Henrissat B."/>
            <person name="Iturriaga E.A."/>
            <person name="Lang B.F."/>
            <person name="Lavin J.L."/>
            <person name="Lee S."/>
            <person name="Li W."/>
            <person name="Lindquist E."/>
            <person name="Lopez-Garcia S."/>
            <person name="Luque E.M."/>
            <person name="Marcos A.T."/>
            <person name="Martin J."/>
            <person name="McCluskey K."/>
            <person name="Medina H.R."/>
            <person name="Miralles-Duran A."/>
            <person name="Miyazaki A."/>
            <person name="Munoz-Torres E."/>
            <person name="Oguiza J.A."/>
            <person name="Ohm R."/>
            <person name="Olmedo M."/>
            <person name="Orejas M."/>
            <person name="Ortiz-Castellanos L."/>
            <person name="Pisabarro A.G."/>
            <person name="Rodriguez-Romero J."/>
            <person name="Ruiz-Herrera J."/>
            <person name="Ruiz-Vazquez R."/>
            <person name="Sanz C."/>
            <person name="Schackwitz W."/>
            <person name="Schmutz J."/>
            <person name="Shahriari M."/>
            <person name="Shelest E."/>
            <person name="Silva-Franco F."/>
            <person name="Soanes D."/>
            <person name="Syed K."/>
            <person name="Tagua V.G."/>
            <person name="Talbot N.J."/>
            <person name="Thon M."/>
            <person name="De vries R.P."/>
            <person name="Wiebenga A."/>
            <person name="Yadav J.S."/>
            <person name="Braun E.L."/>
            <person name="Baker S."/>
            <person name="Garre V."/>
            <person name="Horwitz B."/>
            <person name="Torres-Martinez S."/>
            <person name="Idnurm A."/>
            <person name="Herrera-Estrella A."/>
            <person name="Gabaldon T."/>
            <person name="Grigoriev I.V."/>
        </authorList>
    </citation>
    <scope>NUCLEOTIDE SEQUENCE [LARGE SCALE GENOMIC DNA]</scope>
    <source>
        <strain evidence="4">NRRL 1555(-)</strain>
    </source>
</reference>
<evidence type="ECO:0000259" key="2">
    <source>
        <dbReference type="SMART" id="SM00429"/>
    </source>
</evidence>
<sequence>MQNTSPLTTMSLASNDFYDSPSGSSTSEPHDDLVNILNPLIDNSFFYKLDHLSTKNPMFFMHNQKNETRHDNISSAKHMDQSSPYNYHTPSLATPTIATQSRIIESLHPVNSPAESNQTFWSGFNNIFTNVTNNSIPPTIPSLAKNFSDYISHSPVHLPNPVYVPTSLSSLTPHVGSPRKCDESLDTPFSHNTLTPSLDPTTKGMQIRVLGVPQTGAKSRVETQIKLCIQLVTDDGDKSQWWSHLKLPRHMVAKERLKRQSLVPAVSNNIKMDSTDLLVKPERTLFLSARVICASNPSKKVVTCLGCIQRERKRSQRRKENRVKTDTDDEKSPTEDEESLALEEEKVLLFNCPDMVDFSSGDTILPTRITCYCRHHNERLGFCIYFEMHDHTGKQVATGVSPAIMITDDHKSNKSRVGQKRQRADIEAPKVPLMPAESYEPYQELSSNESNSGSRRFRAAYRSSPTLHALHEHKSPQPLSFIELSPPRNEEHSTNIVRHESYDIPVEPKALTRLMLPTVVSQGHEISLVSDTSHPKITAAVASNEGPQLKRIIPSEGPTCGGIEVTILGSGFHPGLTCLFGDIEATSTHYWSQNTIVCILPPAAESGTAVVSFKEHPLPLEGDVTLFKYYSENDRALMELALQVVGLKMTGKVEEARKIAIQIVQNGGGHGHQASNETTSDSNTQNRHKDMSSSSDYTPEIKQSLSRYSAAKRHPFFVVF</sequence>
<dbReference type="AlphaFoldDB" id="A0A162TS79"/>
<dbReference type="Pfam" id="PF01833">
    <property type="entry name" value="TIG"/>
    <property type="match status" value="1"/>
</dbReference>
<feature type="region of interest" description="Disordered" evidence="1">
    <location>
        <begin position="315"/>
        <end position="339"/>
    </location>
</feature>
<dbReference type="CDD" id="cd00102">
    <property type="entry name" value="IPT"/>
    <property type="match status" value="1"/>
</dbReference>
<dbReference type="RefSeq" id="XP_018288672.1">
    <property type="nucleotide sequence ID" value="XM_018443474.1"/>
</dbReference>
<feature type="region of interest" description="Disordered" evidence="1">
    <location>
        <begin position="435"/>
        <end position="456"/>
    </location>
</feature>
<dbReference type="InterPro" id="IPR014756">
    <property type="entry name" value="Ig_E-set"/>
</dbReference>
<name>A0A162TS79_PHYB8</name>
<dbReference type="Proteomes" id="UP000077315">
    <property type="component" value="Unassembled WGS sequence"/>
</dbReference>
<feature type="compositionally biased region" description="Basic and acidic residues" evidence="1">
    <location>
        <begin position="322"/>
        <end position="334"/>
    </location>
</feature>
<dbReference type="Gene3D" id="2.60.40.10">
    <property type="entry name" value="Immunoglobulins"/>
    <property type="match status" value="1"/>
</dbReference>
<dbReference type="InterPro" id="IPR013783">
    <property type="entry name" value="Ig-like_fold"/>
</dbReference>
<proteinExistence type="predicted"/>
<feature type="region of interest" description="Disordered" evidence="1">
    <location>
        <begin position="1"/>
        <end position="30"/>
    </location>
</feature>
<dbReference type="SUPFAM" id="SSF81296">
    <property type="entry name" value="E set domains"/>
    <property type="match status" value="1"/>
</dbReference>
<evidence type="ECO:0000313" key="4">
    <source>
        <dbReference type="Proteomes" id="UP000077315"/>
    </source>
</evidence>
<dbReference type="InterPro" id="IPR002909">
    <property type="entry name" value="IPT_dom"/>
</dbReference>
<keyword evidence="4" id="KW-1185">Reference proteome</keyword>
<organism evidence="3 4">
    <name type="scientific">Phycomyces blakesleeanus (strain ATCC 8743b / DSM 1359 / FGSC 10004 / NBRC 33097 / NRRL 1555)</name>
    <dbReference type="NCBI Taxonomy" id="763407"/>
    <lineage>
        <taxon>Eukaryota</taxon>
        <taxon>Fungi</taxon>
        <taxon>Fungi incertae sedis</taxon>
        <taxon>Mucoromycota</taxon>
        <taxon>Mucoromycotina</taxon>
        <taxon>Mucoromycetes</taxon>
        <taxon>Mucorales</taxon>
        <taxon>Phycomycetaceae</taxon>
        <taxon>Phycomyces</taxon>
    </lineage>
</organism>
<feature type="compositionally biased region" description="Polar residues" evidence="1">
    <location>
        <begin position="1"/>
        <end position="14"/>
    </location>
</feature>
<gene>
    <name evidence="3" type="ORF">PHYBLDRAFT_79537</name>
</gene>
<dbReference type="EMBL" id="KV440988">
    <property type="protein sequence ID" value="OAD70632.1"/>
    <property type="molecule type" value="Genomic_DNA"/>
</dbReference>
<dbReference type="GeneID" id="29004379"/>
<feature type="compositionally biased region" description="Polar residues" evidence="1">
    <location>
        <begin position="444"/>
        <end position="454"/>
    </location>
</feature>
<dbReference type="InterPro" id="IPR057962">
    <property type="entry name" value="SPT23_MGA2_DBD"/>
</dbReference>
<evidence type="ECO:0000256" key="1">
    <source>
        <dbReference type="SAM" id="MobiDB-lite"/>
    </source>
</evidence>
<dbReference type="SMART" id="SM00429">
    <property type="entry name" value="IPT"/>
    <property type="match status" value="1"/>
</dbReference>
<feature type="compositionally biased region" description="Polar residues" evidence="1">
    <location>
        <begin position="673"/>
        <end position="685"/>
    </location>
</feature>
<evidence type="ECO:0000313" key="3">
    <source>
        <dbReference type="EMBL" id="OAD70632.1"/>
    </source>
</evidence>
<accession>A0A162TS79</accession>
<feature type="region of interest" description="Disordered" evidence="1">
    <location>
        <begin position="667"/>
        <end position="700"/>
    </location>
</feature>
<dbReference type="VEuPathDB" id="FungiDB:PHYBLDRAFT_79537"/>
<dbReference type="FunCoup" id="A0A162TS79">
    <property type="interactions" value="203"/>
</dbReference>
<dbReference type="InParanoid" id="A0A162TS79"/>
<dbReference type="STRING" id="763407.A0A162TS79"/>
<dbReference type="Pfam" id="PF25603">
    <property type="entry name" value="SPT23_MGA2_DBD"/>
    <property type="match status" value="1"/>
</dbReference>
<feature type="domain" description="IPT/TIG" evidence="2">
    <location>
        <begin position="534"/>
        <end position="630"/>
    </location>
</feature>
<dbReference type="OrthoDB" id="71307at2759"/>
<protein>
    <recommendedName>
        <fullName evidence="2">IPT/TIG domain-containing protein</fullName>
    </recommendedName>
</protein>